<keyword evidence="4" id="KW-1185">Reference proteome</keyword>
<evidence type="ECO:0000256" key="1">
    <source>
        <dbReference type="SAM" id="Phobius"/>
    </source>
</evidence>
<dbReference type="Pfam" id="PF06904">
    <property type="entry name" value="Extensin-like_C"/>
    <property type="match status" value="1"/>
</dbReference>
<dbReference type="AlphaFoldDB" id="A0A1H1RDH5"/>
<dbReference type="InterPro" id="IPR009683">
    <property type="entry name" value="Extensin-like_C"/>
</dbReference>
<keyword evidence="1" id="KW-1133">Transmembrane helix</keyword>
<proteinExistence type="predicted"/>
<evidence type="ECO:0000313" key="4">
    <source>
        <dbReference type="Proteomes" id="UP000243207"/>
    </source>
</evidence>
<dbReference type="STRING" id="487184.SAMN05216421_1340"/>
<organism evidence="3 4">
    <name type="scientific">Halopseudomonas xinjiangensis</name>
    <dbReference type="NCBI Taxonomy" id="487184"/>
    <lineage>
        <taxon>Bacteria</taxon>
        <taxon>Pseudomonadati</taxon>
        <taxon>Pseudomonadota</taxon>
        <taxon>Gammaproteobacteria</taxon>
        <taxon>Pseudomonadales</taxon>
        <taxon>Pseudomonadaceae</taxon>
        <taxon>Halopseudomonas</taxon>
    </lineage>
</organism>
<feature type="domain" description="Extensin-like C-terminal" evidence="2">
    <location>
        <begin position="70"/>
        <end position="246"/>
    </location>
</feature>
<accession>A0A1H1RDH5</accession>
<dbReference type="Proteomes" id="UP000243207">
    <property type="component" value="Chromosome I"/>
</dbReference>
<keyword evidence="1" id="KW-0812">Transmembrane</keyword>
<gene>
    <name evidence="3" type="ORF">SAMN05216421_1340</name>
</gene>
<name>A0A1H1RDH5_9GAMM</name>
<evidence type="ECO:0000313" key="3">
    <source>
        <dbReference type="EMBL" id="SDS33760.1"/>
    </source>
</evidence>
<evidence type="ECO:0000259" key="2">
    <source>
        <dbReference type="Pfam" id="PF06904"/>
    </source>
</evidence>
<sequence length="246" mass="27726">MEANRQRWKAFGWFTLRLSAFALFCAAVYFSEPWRAVPAHWNPWHPLSLDDPMSPVTNWKLAQLKNDPAACLDVLQSADAEMLDYLPLDDYTPVTGCPLSNVVRIRRSNVAFNAPFTVTCPLAVRWVMFESQQLQPLALGHFGTRVARIEHFGSFACRNIYHRASGRRSQHATASAFDIAAFRLDDGTEANVLRHWDDEDAPARAAFLRDVHDAACGYFGTVLGPDYNQPHANHFHVDTSGMGFCR</sequence>
<protein>
    <submittedName>
        <fullName evidence="3">Uncharacterized conserved protein</fullName>
    </submittedName>
</protein>
<dbReference type="OrthoDB" id="9809788at2"/>
<reference evidence="4" key="1">
    <citation type="submission" date="2016-10" db="EMBL/GenBank/DDBJ databases">
        <authorList>
            <person name="Varghese N."/>
            <person name="Submissions S."/>
        </authorList>
    </citation>
    <scope>NUCLEOTIDE SEQUENCE [LARGE SCALE GENOMIC DNA]</scope>
    <source>
        <strain evidence="4">NRRL B-51270</strain>
    </source>
</reference>
<dbReference type="EMBL" id="LT629736">
    <property type="protein sequence ID" value="SDS33760.1"/>
    <property type="molecule type" value="Genomic_DNA"/>
</dbReference>
<keyword evidence="1" id="KW-0472">Membrane</keyword>
<feature type="transmembrane region" description="Helical" evidence="1">
    <location>
        <begin position="12"/>
        <end position="30"/>
    </location>
</feature>